<accession>A0A9Q8SS39</accession>
<keyword evidence="2" id="KW-1185">Reference proteome</keyword>
<dbReference type="Proteomes" id="UP000830671">
    <property type="component" value="Chromosome 4"/>
</dbReference>
<evidence type="ECO:0000313" key="1">
    <source>
        <dbReference type="EMBL" id="UQC82534.1"/>
    </source>
</evidence>
<protein>
    <submittedName>
        <fullName evidence="1">Uncharacterized protein</fullName>
    </submittedName>
</protein>
<dbReference type="RefSeq" id="XP_049144157.1">
    <property type="nucleotide sequence ID" value="XM_049287014.1"/>
</dbReference>
<organism evidence="1 2">
    <name type="scientific">Colletotrichum lupini</name>
    <dbReference type="NCBI Taxonomy" id="145971"/>
    <lineage>
        <taxon>Eukaryota</taxon>
        <taxon>Fungi</taxon>
        <taxon>Dikarya</taxon>
        <taxon>Ascomycota</taxon>
        <taxon>Pezizomycotina</taxon>
        <taxon>Sordariomycetes</taxon>
        <taxon>Hypocreomycetidae</taxon>
        <taxon>Glomerellales</taxon>
        <taxon>Glomerellaceae</taxon>
        <taxon>Colletotrichum</taxon>
        <taxon>Colletotrichum acutatum species complex</taxon>
    </lineage>
</organism>
<dbReference type="EMBL" id="CP019476">
    <property type="protein sequence ID" value="UQC82534.1"/>
    <property type="molecule type" value="Genomic_DNA"/>
</dbReference>
<proteinExistence type="predicted"/>
<evidence type="ECO:0000313" key="2">
    <source>
        <dbReference type="Proteomes" id="UP000830671"/>
    </source>
</evidence>
<reference evidence="1" key="1">
    <citation type="journal article" date="2021" name="Mol. Plant Microbe Interact.">
        <title>Complete Genome Sequence of the Plant-Pathogenic Fungus Colletotrichum lupini.</title>
        <authorList>
            <person name="Baroncelli R."/>
            <person name="Pensec F."/>
            <person name="Da Lio D."/>
            <person name="Boufleur T."/>
            <person name="Vicente I."/>
            <person name="Sarrocco S."/>
            <person name="Picot A."/>
            <person name="Baraldi E."/>
            <person name="Sukno S."/>
            <person name="Thon M."/>
            <person name="Le Floch G."/>
        </authorList>
    </citation>
    <scope>NUCLEOTIDE SEQUENCE</scope>
    <source>
        <strain evidence="1">IMI 504893</strain>
    </source>
</reference>
<dbReference type="KEGG" id="clup:CLUP02_08022"/>
<dbReference type="AlphaFoldDB" id="A0A9Q8SS39"/>
<sequence>MRTLAYYLYVIYFRIKRLLFRRSKIGDFTKINAYNN</sequence>
<dbReference type="GeneID" id="73342024"/>
<name>A0A9Q8SS39_9PEZI</name>
<gene>
    <name evidence="1" type="ORF">CLUP02_08022</name>
</gene>